<dbReference type="Proteomes" id="UP000694552">
    <property type="component" value="Unplaced"/>
</dbReference>
<organism evidence="4 5">
    <name type="scientific">Otus sunia</name>
    <name type="common">Oriental scops-owl</name>
    <dbReference type="NCBI Taxonomy" id="257818"/>
    <lineage>
        <taxon>Eukaryota</taxon>
        <taxon>Metazoa</taxon>
        <taxon>Chordata</taxon>
        <taxon>Craniata</taxon>
        <taxon>Vertebrata</taxon>
        <taxon>Euteleostomi</taxon>
        <taxon>Archelosauria</taxon>
        <taxon>Archosauria</taxon>
        <taxon>Dinosauria</taxon>
        <taxon>Saurischia</taxon>
        <taxon>Theropoda</taxon>
        <taxon>Coelurosauria</taxon>
        <taxon>Aves</taxon>
        <taxon>Neognathae</taxon>
        <taxon>Neoaves</taxon>
        <taxon>Telluraves</taxon>
        <taxon>Strigiformes</taxon>
        <taxon>Strigidae</taxon>
        <taxon>Otus</taxon>
    </lineage>
</organism>
<keyword evidence="1" id="KW-0631">Potassium channel</keyword>
<name>A0A8C8AI61_9STRI</name>
<dbReference type="GO" id="GO:0005249">
    <property type="term" value="F:voltage-gated potassium channel activity"/>
    <property type="evidence" value="ECO:0007669"/>
    <property type="project" value="TreeGrafter"/>
</dbReference>
<keyword evidence="1" id="KW-0633">Potassium transport</keyword>
<keyword evidence="1" id="KW-0406">Ion transport</keyword>
<evidence type="ECO:0000256" key="1">
    <source>
        <dbReference type="ARBA" id="ARBA00022826"/>
    </source>
</evidence>
<dbReference type="GO" id="GO:0030425">
    <property type="term" value="C:dendrite"/>
    <property type="evidence" value="ECO:0007669"/>
    <property type="project" value="TreeGrafter"/>
</dbReference>
<keyword evidence="1" id="KW-0813">Transport</keyword>
<dbReference type="GO" id="GO:0098855">
    <property type="term" value="C:HCN channel complex"/>
    <property type="evidence" value="ECO:0007669"/>
    <property type="project" value="TreeGrafter"/>
</dbReference>
<protein>
    <recommendedName>
        <fullName evidence="3">Ion transport N-terminal domain-containing protein</fullName>
    </recommendedName>
</protein>
<reference evidence="4" key="1">
    <citation type="submission" date="2025-08" db="UniProtKB">
        <authorList>
            <consortium name="Ensembl"/>
        </authorList>
    </citation>
    <scope>IDENTIFICATION</scope>
</reference>
<dbReference type="PANTHER" id="PTHR45689:SF3">
    <property type="entry name" value="POTASSIUM_SODIUM HYPERPOLARIZATION-ACTIVATED CYCLIC NUCLEOTIDE-GATED CHANNEL 1"/>
    <property type="match status" value="1"/>
</dbReference>
<dbReference type="Pfam" id="PF08412">
    <property type="entry name" value="Ion_trans_N"/>
    <property type="match status" value="1"/>
</dbReference>
<keyword evidence="1" id="KW-0407">Ion channel</keyword>
<keyword evidence="5" id="KW-1185">Reference proteome</keyword>
<sequence length="318" mass="34362">VEGGRPAPPSSAGSRDDGSSANAFPAKPAAPAEKAQSSPGGGGGGGVKEHGNSVCFKVDGGGAEEPVVGFEDAEGPRRQYGFMQRQFTSMLQPGVNKFSLRMFGSQKAVEKEQERVKTAGFWIIHPYSDFRAALPPPRTSLGRKFSGLRLARIGEHRHSLGGRPRPTEVRGFPPRHPLGQAPPRPFLPSSLPPFLPSSLPPFLPSSLPPFLPPLPPRGASLPCLATKTLQEGRAGSCIWGPLYLLRPLVRERAGTPPEQVRALPKGVRARWGARRDSNIIIYLKSWGPRWAHVGSFLSAQHKHLFMVSREGSTFLSEL</sequence>
<dbReference type="Ensembl" id="ENSOSUT00000006358.1">
    <property type="protein sequence ID" value="ENSOSUP00000006125.1"/>
    <property type="gene ID" value="ENSOSUG00000004570.1"/>
</dbReference>
<feature type="region of interest" description="Disordered" evidence="2">
    <location>
        <begin position="1"/>
        <end position="49"/>
    </location>
</feature>
<dbReference type="AlphaFoldDB" id="A0A8C8AI61"/>
<feature type="compositionally biased region" description="Low complexity" evidence="2">
    <location>
        <begin position="19"/>
        <end position="38"/>
    </location>
</feature>
<proteinExistence type="predicted"/>
<evidence type="ECO:0000259" key="3">
    <source>
        <dbReference type="Pfam" id="PF08412"/>
    </source>
</evidence>
<evidence type="ECO:0000313" key="5">
    <source>
        <dbReference type="Proteomes" id="UP000694552"/>
    </source>
</evidence>
<dbReference type="GO" id="GO:0003254">
    <property type="term" value="P:regulation of membrane depolarization"/>
    <property type="evidence" value="ECO:0007669"/>
    <property type="project" value="TreeGrafter"/>
</dbReference>
<dbReference type="GO" id="GO:0030424">
    <property type="term" value="C:axon"/>
    <property type="evidence" value="ECO:0007669"/>
    <property type="project" value="TreeGrafter"/>
</dbReference>
<feature type="domain" description="Ion transport N-terminal" evidence="3">
    <location>
        <begin position="87"/>
        <end position="130"/>
    </location>
</feature>
<dbReference type="InterPro" id="IPR051413">
    <property type="entry name" value="K/Na_HCN_channel"/>
</dbReference>
<accession>A0A8C8AI61</accession>
<evidence type="ECO:0000313" key="4">
    <source>
        <dbReference type="Ensembl" id="ENSOSUP00000006125.1"/>
    </source>
</evidence>
<dbReference type="InterPro" id="IPR013621">
    <property type="entry name" value="Ion_trans_N"/>
</dbReference>
<evidence type="ECO:0000256" key="2">
    <source>
        <dbReference type="SAM" id="MobiDB-lite"/>
    </source>
</evidence>
<reference evidence="4" key="2">
    <citation type="submission" date="2025-09" db="UniProtKB">
        <authorList>
            <consortium name="Ensembl"/>
        </authorList>
    </citation>
    <scope>IDENTIFICATION</scope>
</reference>
<dbReference type="GO" id="GO:0035725">
    <property type="term" value="P:sodium ion transmembrane transport"/>
    <property type="evidence" value="ECO:0007669"/>
    <property type="project" value="TreeGrafter"/>
</dbReference>
<dbReference type="PANTHER" id="PTHR45689">
    <property type="entry name" value="I[[H]] CHANNEL, ISOFORM E"/>
    <property type="match status" value="1"/>
</dbReference>
<keyword evidence="1" id="KW-0630">Potassium</keyword>